<keyword evidence="2" id="KW-1185">Reference proteome</keyword>
<dbReference type="Proteomes" id="UP000184164">
    <property type="component" value="Unassembled WGS sequence"/>
</dbReference>
<gene>
    <name evidence="1" type="ORF">SAMN05444274_105247</name>
</gene>
<dbReference type="AlphaFoldDB" id="A0A1M5BPC3"/>
<evidence type="ECO:0000313" key="1">
    <source>
        <dbReference type="EMBL" id="SHF44473.1"/>
    </source>
</evidence>
<reference evidence="1 2" key="1">
    <citation type="submission" date="2016-11" db="EMBL/GenBank/DDBJ databases">
        <authorList>
            <person name="Jaros S."/>
            <person name="Januszkiewicz K."/>
            <person name="Wedrychowicz H."/>
        </authorList>
    </citation>
    <scope>NUCLEOTIDE SEQUENCE [LARGE SCALE GENOMIC DNA]</scope>
    <source>
        <strain evidence="1 2">DSM 26910</strain>
    </source>
</reference>
<name>A0A1M5BPC3_9BACT</name>
<protein>
    <submittedName>
        <fullName evidence="1">Uncharacterized protein</fullName>
    </submittedName>
</protein>
<accession>A0A1M5BPC3</accession>
<sequence length="38" mass="4640">MTKNFILFTAFPDPENQEQHYKTQWSTYKLTQNYGLKQ</sequence>
<organism evidence="1 2">
    <name type="scientific">Mariniphaga anaerophila</name>
    <dbReference type="NCBI Taxonomy" id="1484053"/>
    <lineage>
        <taxon>Bacteria</taxon>
        <taxon>Pseudomonadati</taxon>
        <taxon>Bacteroidota</taxon>
        <taxon>Bacteroidia</taxon>
        <taxon>Marinilabiliales</taxon>
        <taxon>Prolixibacteraceae</taxon>
        <taxon>Mariniphaga</taxon>
    </lineage>
</organism>
<evidence type="ECO:0000313" key="2">
    <source>
        <dbReference type="Proteomes" id="UP000184164"/>
    </source>
</evidence>
<dbReference type="EMBL" id="FQUM01000005">
    <property type="protein sequence ID" value="SHF44473.1"/>
    <property type="molecule type" value="Genomic_DNA"/>
</dbReference>
<proteinExistence type="predicted"/>